<dbReference type="AlphaFoldDB" id="A0AAD1K758"/>
<organism evidence="1 2">
    <name type="scientific">Shewanella algae</name>
    <dbReference type="NCBI Taxonomy" id="38313"/>
    <lineage>
        <taxon>Bacteria</taxon>
        <taxon>Pseudomonadati</taxon>
        <taxon>Pseudomonadota</taxon>
        <taxon>Gammaproteobacteria</taxon>
        <taxon>Alteromonadales</taxon>
        <taxon>Shewanellaceae</taxon>
        <taxon>Shewanella</taxon>
    </lineage>
</organism>
<evidence type="ECO:0000313" key="2">
    <source>
        <dbReference type="Proteomes" id="UP000825078"/>
    </source>
</evidence>
<proteinExistence type="predicted"/>
<name>A0AAD1K758_9GAMM</name>
<sequence length="106" mass="12360">MFQCKCKTPPFSYLDYEIIELGKNNQGQARLQTCKICGSVWVNYLIEEPHYTKSGRWWRAEIQSSDFGYLKIENVKSYIESQESCFVGGSFYELGIHRQSKPIYIG</sequence>
<evidence type="ECO:0000313" key="1">
    <source>
        <dbReference type="EMBL" id="BCV44078.1"/>
    </source>
</evidence>
<protein>
    <submittedName>
        <fullName evidence="1">Uncharacterized protein</fullName>
    </submittedName>
</protein>
<gene>
    <name evidence="1" type="ORF">TUM17379_10960</name>
</gene>
<dbReference type="Proteomes" id="UP000825078">
    <property type="component" value="Chromosome"/>
</dbReference>
<dbReference type="EMBL" id="AP024613">
    <property type="protein sequence ID" value="BCV44078.1"/>
    <property type="molecule type" value="Genomic_DNA"/>
</dbReference>
<accession>A0AAD1K758</accession>
<reference evidence="1" key="1">
    <citation type="submission" date="2021-05" db="EMBL/GenBank/DDBJ databases">
        <title>Molecular characterization for Shewanella algae harboring chromosomal blaOXA-55-like strains isolated from clinical and environment sample.</title>
        <authorList>
            <person name="Ohama Y."/>
            <person name="Aoki K."/>
            <person name="Harada S."/>
            <person name="Moriya K."/>
            <person name="Ishii Y."/>
            <person name="Tateda K."/>
        </authorList>
    </citation>
    <scope>NUCLEOTIDE SEQUENCE</scope>
    <source>
        <strain evidence="1">TUM17379</strain>
    </source>
</reference>